<organism evidence="3 4">
    <name type="scientific">Pycnoporus cinnabarinus</name>
    <name type="common">Cinnabar-red polypore</name>
    <name type="synonym">Trametes cinnabarina</name>
    <dbReference type="NCBI Taxonomy" id="5643"/>
    <lineage>
        <taxon>Eukaryota</taxon>
        <taxon>Fungi</taxon>
        <taxon>Dikarya</taxon>
        <taxon>Basidiomycota</taxon>
        <taxon>Agaricomycotina</taxon>
        <taxon>Agaricomycetes</taxon>
        <taxon>Polyporales</taxon>
        <taxon>Polyporaceae</taxon>
        <taxon>Trametes</taxon>
    </lineage>
</organism>
<dbReference type="SMART" id="SM00580">
    <property type="entry name" value="PUG"/>
    <property type="match status" value="1"/>
</dbReference>
<dbReference type="InterPro" id="IPR018997">
    <property type="entry name" value="PUB_domain"/>
</dbReference>
<dbReference type="OrthoDB" id="49605at2759"/>
<dbReference type="STRING" id="5643.A0A060STM9"/>
<dbReference type="EMBL" id="CCBP010000280">
    <property type="protein sequence ID" value="CDO75594.1"/>
    <property type="molecule type" value="Genomic_DNA"/>
</dbReference>
<dbReference type="SUPFAM" id="SSF143503">
    <property type="entry name" value="PUG domain-like"/>
    <property type="match status" value="1"/>
</dbReference>
<gene>
    <name evidence="3" type="ORF">BN946_scf184858.g34</name>
</gene>
<evidence type="ECO:0000259" key="2">
    <source>
        <dbReference type="Pfam" id="PF09409"/>
    </source>
</evidence>
<proteinExistence type="predicted"/>
<feature type="compositionally biased region" description="Acidic residues" evidence="1">
    <location>
        <begin position="254"/>
        <end position="263"/>
    </location>
</feature>
<accession>A0A060STM9</accession>
<feature type="compositionally biased region" description="Low complexity" evidence="1">
    <location>
        <begin position="1"/>
        <end position="16"/>
    </location>
</feature>
<comment type="caution">
    <text evidence="3">The sequence shown here is derived from an EMBL/GenBank/DDBJ whole genome shotgun (WGS) entry which is preliminary data.</text>
</comment>
<feature type="domain" description="PUB" evidence="2">
    <location>
        <begin position="78"/>
        <end position="155"/>
    </location>
</feature>
<feature type="compositionally biased region" description="Low complexity" evidence="1">
    <location>
        <begin position="216"/>
        <end position="225"/>
    </location>
</feature>
<dbReference type="AlphaFoldDB" id="A0A060STM9"/>
<dbReference type="InterPro" id="IPR036339">
    <property type="entry name" value="PUB-like_dom_sf"/>
</dbReference>
<dbReference type="Pfam" id="PF09409">
    <property type="entry name" value="PUB"/>
    <property type="match status" value="1"/>
</dbReference>
<evidence type="ECO:0000313" key="3">
    <source>
        <dbReference type="EMBL" id="CDO75594.1"/>
    </source>
</evidence>
<dbReference type="Proteomes" id="UP000029665">
    <property type="component" value="Unassembled WGS sequence"/>
</dbReference>
<dbReference type="HOGENOM" id="CLU_081370_0_0_1"/>
<evidence type="ECO:0000256" key="1">
    <source>
        <dbReference type="SAM" id="MobiDB-lite"/>
    </source>
</evidence>
<sequence>MDTSSRPQSPSSAAAARPDHDAVAAAIERRLQAEREKAAADAAAQGLSFDVRNHEKRQEFRRMIDPGILRPNPRSLALEALQTLLKLAENIIDHPDEVKYQRFKPTNPTIKRLLVEPRGTLEYAVAVIPKLGFHPQIEDFQPYYVFNKRHMNDLKIGAAMIKEAVDRELVKEEREQRRRADEKAAHEAAVAKVKQAFYDDRKGRALIDERERVTRAAAAAKGAAGSPAQQDAIADYRPKRRMPGSGHTLSGETIDVDDDDEEGSVTAGRPDDDE</sequence>
<dbReference type="OMA" id="KQAFYDD"/>
<feature type="region of interest" description="Disordered" evidence="1">
    <location>
        <begin position="1"/>
        <end position="22"/>
    </location>
</feature>
<feature type="region of interest" description="Disordered" evidence="1">
    <location>
        <begin position="215"/>
        <end position="274"/>
    </location>
</feature>
<evidence type="ECO:0000313" key="4">
    <source>
        <dbReference type="Proteomes" id="UP000029665"/>
    </source>
</evidence>
<name>A0A060STM9_PYCCI</name>
<dbReference type="CDD" id="cd09212">
    <property type="entry name" value="PUB"/>
    <property type="match status" value="1"/>
</dbReference>
<keyword evidence="4" id="KW-1185">Reference proteome</keyword>
<dbReference type="Gene3D" id="1.20.58.2190">
    <property type="match status" value="1"/>
</dbReference>
<protein>
    <recommendedName>
        <fullName evidence="2">PUB domain-containing protein</fullName>
    </recommendedName>
</protein>
<reference evidence="3" key="1">
    <citation type="submission" date="2014-01" db="EMBL/GenBank/DDBJ databases">
        <title>The genome of the white-rot fungus Pycnoporus cinnabarinus: a basidiomycete model with a versatile arsenal for lignocellulosic biomass breakdown.</title>
        <authorList>
            <person name="Levasseur A."/>
            <person name="Lomascolo A."/>
            <person name="Ruiz-Duenas F.J."/>
            <person name="Uzan E."/>
            <person name="Piumi F."/>
            <person name="Kues U."/>
            <person name="Ram A.F.J."/>
            <person name="Murat C."/>
            <person name="Haon M."/>
            <person name="Benoit I."/>
            <person name="Arfi Y."/>
            <person name="Chevret D."/>
            <person name="Drula E."/>
            <person name="Kwon M.J."/>
            <person name="Gouret P."/>
            <person name="Lesage-Meessen L."/>
            <person name="Lombard V."/>
            <person name="Mariette J."/>
            <person name="Noirot C."/>
            <person name="Park J."/>
            <person name="Patyshakuliyeva A."/>
            <person name="Wieneger R.A.B."/>
            <person name="Wosten H.A.B."/>
            <person name="Martin F."/>
            <person name="Coutinho P.M."/>
            <person name="de Vries R."/>
            <person name="Martinez A.T."/>
            <person name="Klopp C."/>
            <person name="Pontarotti P."/>
            <person name="Henrissat B."/>
            <person name="Record E."/>
        </authorList>
    </citation>
    <scope>NUCLEOTIDE SEQUENCE [LARGE SCALE GENOMIC DNA]</scope>
    <source>
        <strain evidence="3">BRFM137</strain>
    </source>
</reference>